<protein>
    <submittedName>
        <fullName evidence="2">AB hydrolase superfamily protein YdjP</fullName>
        <ecNumber evidence="2">3.-.-.-</ecNumber>
    </submittedName>
</protein>
<dbReference type="RefSeq" id="WP_190240024.1">
    <property type="nucleotide sequence ID" value="NZ_QFGA01000001.1"/>
</dbReference>
<name>A0A4Y7RHB3_9FIRM</name>
<evidence type="ECO:0000313" key="3">
    <source>
        <dbReference type="Proteomes" id="UP000298324"/>
    </source>
</evidence>
<dbReference type="EMBL" id="QFGA01000001">
    <property type="protein sequence ID" value="TEB08398.1"/>
    <property type="molecule type" value="Genomic_DNA"/>
</dbReference>
<dbReference type="InterPro" id="IPR029058">
    <property type="entry name" value="AB_hydrolase_fold"/>
</dbReference>
<dbReference type="InterPro" id="IPR000073">
    <property type="entry name" value="AB_hydrolase_1"/>
</dbReference>
<dbReference type="AlphaFoldDB" id="A0A4Y7RHB3"/>
<evidence type="ECO:0000259" key="1">
    <source>
        <dbReference type="Pfam" id="PF00561"/>
    </source>
</evidence>
<accession>A0A4Y7RHB3</accession>
<reference evidence="2 3" key="1">
    <citation type="journal article" date="2018" name="Environ. Microbiol.">
        <title>Novel energy conservation strategies and behaviour of Pelotomaculum schinkii driving syntrophic propionate catabolism.</title>
        <authorList>
            <person name="Hidalgo-Ahumada C.A.P."/>
            <person name="Nobu M.K."/>
            <person name="Narihiro T."/>
            <person name="Tamaki H."/>
            <person name="Liu W.T."/>
            <person name="Kamagata Y."/>
            <person name="Stams A.J.M."/>
            <person name="Imachi H."/>
            <person name="Sousa D.Z."/>
        </authorList>
    </citation>
    <scope>NUCLEOTIDE SEQUENCE [LARGE SCALE GENOMIC DNA]</scope>
    <source>
        <strain evidence="2 3">HH</strain>
    </source>
</reference>
<organism evidence="2 3">
    <name type="scientific">Pelotomaculum schinkii</name>
    <dbReference type="NCBI Taxonomy" id="78350"/>
    <lineage>
        <taxon>Bacteria</taxon>
        <taxon>Bacillati</taxon>
        <taxon>Bacillota</taxon>
        <taxon>Clostridia</taxon>
        <taxon>Eubacteriales</taxon>
        <taxon>Desulfotomaculaceae</taxon>
        <taxon>Pelotomaculum</taxon>
    </lineage>
</organism>
<dbReference type="PANTHER" id="PTHR43798">
    <property type="entry name" value="MONOACYLGLYCEROL LIPASE"/>
    <property type="match status" value="1"/>
</dbReference>
<dbReference type="InterPro" id="IPR050266">
    <property type="entry name" value="AB_hydrolase_sf"/>
</dbReference>
<feature type="domain" description="AB hydrolase-1" evidence="1">
    <location>
        <begin position="21"/>
        <end position="59"/>
    </location>
</feature>
<dbReference type="Pfam" id="PF00561">
    <property type="entry name" value="Abhydrolase_1"/>
    <property type="match status" value="1"/>
</dbReference>
<proteinExistence type="predicted"/>
<gene>
    <name evidence="2" type="primary">ydjP</name>
    <name evidence="2" type="ORF">Psch_01961</name>
</gene>
<comment type="caution">
    <text evidence="2">The sequence shown here is derived from an EMBL/GenBank/DDBJ whole genome shotgun (WGS) entry which is preliminary data.</text>
</comment>
<dbReference type="EC" id="3.-.-.-" evidence="2"/>
<dbReference type="Proteomes" id="UP000298324">
    <property type="component" value="Unassembled WGS sequence"/>
</dbReference>
<sequence>MPFFKYKNKSCYYEEHGEGIPLLFLHGNTASLNMFLDVMESFSKDYKVVLIDFPGHGFTCEGTLKLAEKLYNGNINDFEVR</sequence>
<dbReference type="Gene3D" id="3.40.50.1820">
    <property type="entry name" value="alpha/beta hydrolase"/>
    <property type="match status" value="1"/>
</dbReference>
<keyword evidence="3" id="KW-1185">Reference proteome</keyword>
<dbReference type="GO" id="GO:0016787">
    <property type="term" value="F:hydrolase activity"/>
    <property type="evidence" value="ECO:0007669"/>
    <property type="project" value="UniProtKB-KW"/>
</dbReference>
<keyword evidence="2" id="KW-0378">Hydrolase</keyword>
<evidence type="ECO:0000313" key="2">
    <source>
        <dbReference type="EMBL" id="TEB08398.1"/>
    </source>
</evidence>
<dbReference type="SUPFAM" id="SSF53474">
    <property type="entry name" value="alpha/beta-Hydrolases"/>
    <property type="match status" value="1"/>
</dbReference>